<protein>
    <recommendedName>
        <fullName evidence="5">Phage tail tape measure protein</fullName>
    </recommendedName>
</protein>
<keyword evidence="2" id="KW-0812">Transmembrane</keyword>
<sequence length="1600" mass="164743">MSAVIGALRGVLSMDSAAFETGAKRAKATMGTVERRMVRLAGRMERSGRRMALGLTVPMAAAATMAVRSSLQIVDAQAKMAQSLGTTVTSMQVLERAADLSGVSMGEVQQATIQLTKRLSQAAGGTGAAAKALDRLHLSAAALQALPLDQRLEQIQGALAEYVPEAERAAVASELFGSRAGLIFTRVDGAALRTAAQDVNRFGVAISEVDADQIELTNDALSRMSLAGRGLANQVTVALAPALQGLSDRVADVATWFNGLSDGTKRFLATSALIVGTVGPAALALGLVLKVAAPLGVAMAGVISTVALAPLRFAAAAKSAIALEVALGATSTKAAVTSLAMKGLQRGLLLLRGAVIATGIGALVVGAGYLAMKFHQLVVATGGWGAALRALGDLAAGVWQGIQTSATAIGPALAAIWARVQAGFTRMVQDLSLSWGTFLWTLSEGMHGIPALSDVQQRLRDASDGAIDKVMELDLAASTLEGRMIRLRKEAGGKLKEGFKQAGAAMERLSGQMDSATSELSEGDDSADALASSLDGLGETLDDGSGGGVAGGLSKTTEAAEDLGQEMSGPLSSAVDGVARSFGDWIAGGLRNFRSMWDGIKDAAKRGLADLAASFAKSQIRIALGLSLSGVGSAASAAGGLFGGGAGGGGGLLSGILGQGASGLLGGGGGILGGLGSGLGGVLSGGGLGSSFANLGGLLSGASGGLGAIGAALPALGIVLGGAALLKKAFSRKFAFSALEGTVGADGFDGYSRDFYKGGWFRSDKNVHRALDGGLDAALDQQVAGITTGLLSMSDALGLGSDALADFEGYTLSVMTSGRTQEQIQQDIADHMAAASNQMADLILGTDAFTRSGESASETLARLSGSLVAVNDAMDLLGRAAFDVSLAGADLASDLVEAFGGADQLSASVTSYFAGFYTEAEQSEAVLRRLRDEFESLGIAMPTSRDGFRQMVESLDLTTEGGQSLYAELLRLSGAMNEVLPQVGAFTAELAGLADEVGGEIGVQIDAARDMISAARAAAEEWRRTADSLRGFVSDLVNTELSAASRSQSEAVQRARLDAAFAGVEAGDAEAAAGLPDLARAYLRTARDQAGSDLEYRRIAAEVQARMARAAGIADLEAGNDEVLAGLYQQQIDVLTSLGHFLQLESLTGDQVAELSEGVQALAADWDGTVSAFESSLSALQDAIESAEAFSYDDLVGALDVAVTLDDNAPVWLRDLVEQADTGIRTTLDFILRRDDLSAADRWIATHALSQHVATLDLVLGADLDEATRRLALTTAADVRRSLRLDLGRDLDPDTRALVLTRSANLSRRINVALTGSGAETVAQLTEIAGLIGDGNGSGRLTFGGGVVLEADDVFGDLVDRTGQLVEPMERLRGMLGELRAAVDADRVSRETQIQLASLQAQGQGLAAGLSDRSEAAGIVSQIEALERQTGVSLTRSGGRDAELRLSDVSGRILYDADYLTYGAGADLAGFRAAFRGAEGLEAQIGAYNRRYGQNAAQAEQLRAQIRDLGGIPAFARGGAHQGGARIVGERGWEIETTGPSRIHSHAESVAMLDNRPLAKGVEDLTRHVVAQGQVVRMLVDRIASHLDGWDEAGLPGERR</sequence>
<proteinExistence type="predicted"/>
<gene>
    <name evidence="3" type="ORF">R1T40_05460</name>
</gene>
<reference evidence="3 4" key="1">
    <citation type="submission" date="2023-10" db="EMBL/GenBank/DDBJ databases">
        <title>Eight complete genome sequences of bacteria isolated from laboratory stock of Giant Kelp gametophytes.</title>
        <authorList>
            <person name="Tolentino B."/>
            <person name="Nuzhdin S."/>
        </authorList>
    </citation>
    <scope>NUCLEOTIDE SEQUENCE [LARGE SCALE GENOMIC DNA]</scope>
    <source>
        <strain evidence="3 4">LC.270.F.C4</strain>
    </source>
</reference>
<evidence type="ECO:0000256" key="2">
    <source>
        <dbReference type="SAM" id="Phobius"/>
    </source>
</evidence>
<feature type="transmembrane region" description="Helical" evidence="2">
    <location>
        <begin position="267"/>
        <end position="289"/>
    </location>
</feature>
<evidence type="ECO:0000256" key="1">
    <source>
        <dbReference type="SAM" id="MobiDB-lite"/>
    </source>
</evidence>
<organism evidence="3 4">
    <name type="scientific">Tritonibacter scottomollicae</name>
    <name type="common">Epibacterium scottomollicae</name>
    <dbReference type="NCBI Taxonomy" id="483013"/>
    <lineage>
        <taxon>Bacteria</taxon>
        <taxon>Pseudomonadati</taxon>
        <taxon>Pseudomonadota</taxon>
        <taxon>Alphaproteobacteria</taxon>
        <taxon>Rhodobacterales</taxon>
        <taxon>Paracoccaceae</taxon>
        <taxon>Tritonibacter</taxon>
    </lineage>
</organism>
<keyword evidence="2" id="KW-1133">Transmembrane helix</keyword>
<evidence type="ECO:0000313" key="4">
    <source>
        <dbReference type="Proteomes" id="UP001302666"/>
    </source>
</evidence>
<evidence type="ECO:0008006" key="5">
    <source>
        <dbReference type="Google" id="ProtNLM"/>
    </source>
</evidence>
<name>A0ABZ0HJJ8_TRISK</name>
<keyword evidence="2" id="KW-0472">Membrane</keyword>
<feature type="region of interest" description="Disordered" evidence="1">
    <location>
        <begin position="511"/>
        <end position="531"/>
    </location>
</feature>
<dbReference type="EMBL" id="CP136704">
    <property type="protein sequence ID" value="WOI34179.1"/>
    <property type="molecule type" value="Genomic_DNA"/>
</dbReference>
<dbReference type="RefSeq" id="WP_317386161.1">
    <property type="nucleotide sequence ID" value="NZ_CP136704.1"/>
</dbReference>
<keyword evidence="4" id="KW-1185">Reference proteome</keyword>
<evidence type="ECO:0000313" key="3">
    <source>
        <dbReference type="EMBL" id="WOI34179.1"/>
    </source>
</evidence>
<dbReference type="Proteomes" id="UP001302666">
    <property type="component" value="Chromosome"/>
</dbReference>
<feature type="transmembrane region" description="Helical" evidence="2">
    <location>
        <begin position="349"/>
        <end position="372"/>
    </location>
</feature>
<accession>A0ABZ0HJJ8</accession>